<evidence type="ECO:0000313" key="1">
    <source>
        <dbReference type="EMBL" id="MEL1243501.1"/>
    </source>
</evidence>
<dbReference type="Proteomes" id="UP001464555">
    <property type="component" value="Unassembled WGS sequence"/>
</dbReference>
<dbReference type="EMBL" id="JBBYHR010000002">
    <property type="protein sequence ID" value="MEL1243501.1"/>
    <property type="molecule type" value="Genomic_DNA"/>
</dbReference>
<evidence type="ECO:0000313" key="2">
    <source>
        <dbReference type="Proteomes" id="UP001464555"/>
    </source>
</evidence>
<organism evidence="1 2">
    <name type="scientific">Flavobacterium arundinis</name>
    <dbReference type="NCBI Taxonomy" id="3139143"/>
    <lineage>
        <taxon>Bacteria</taxon>
        <taxon>Pseudomonadati</taxon>
        <taxon>Bacteroidota</taxon>
        <taxon>Flavobacteriia</taxon>
        <taxon>Flavobacteriales</taxon>
        <taxon>Flavobacteriaceae</taxon>
        <taxon>Flavobacterium</taxon>
    </lineage>
</organism>
<comment type="caution">
    <text evidence="1">The sequence shown here is derived from an EMBL/GenBank/DDBJ whole genome shotgun (WGS) entry which is preliminary data.</text>
</comment>
<keyword evidence="2" id="KW-1185">Reference proteome</keyword>
<protein>
    <submittedName>
        <fullName evidence="1">Uncharacterized protein</fullName>
    </submittedName>
</protein>
<sequence length="45" mass="5233">MKLIDNHDLPDTAKAILDERIATEKKSNFIPVNEAHKLLKQKYEL</sequence>
<accession>A0ABU9HTM0</accession>
<proteinExistence type="predicted"/>
<name>A0ABU9HTM0_9FLAO</name>
<gene>
    <name evidence="1" type="ORF">AAEO56_04440</name>
</gene>
<dbReference type="RefSeq" id="WP_341695818.1">
    <property type="nucleotide sequence ID" value="NZ_JBBYHR010000002.1"/>
</dbReference>
<reference evidence="1 2" key="1">
    <citation type="submission" date="2024-04" db="EMBL/GenBank/DDBJ databases">
        <title>Flavobacterium sp. DGU11 16S ribosomal RNA gene Genome sequencing and assembly.</title>
        <authorList>
            <person name="Park S."/>
        </authorList>
    </citation>
    <scope>NUCLEOTIDE SEQUENCE [LARGE SCALE GENOMIC DNA]</scope>
    <source>
        <strain evidence="1 2">DGU11</strain>
    </source>
</reference>